<evidence type="ECO:0008006" key="3">
    <source>
        <dbReference type="Google" id="ProtNLM"/>
    </source>
</evidence>
<feature type="non-terminal residue" evidence="1">
    <location>
        <position position="1"/>
    </location>
</feature>
<dbReference type="SUPFAM" id="SSF56112">
    <property type="entry name" value="Protein kinase-like (PK-like)"/>
    <property type="match status" value="1"/>
</dbReference>
<evidence type="ECO:0000313" key="1">
    <source>
        <dbReference type="EMBL" id="MCL7022522.1"/>
    </source>
</evidence>
<dbReference type="PANTHER" id="PTHR27006:SF586">
    <property type="entry name" value="CYSTEINE-RICH RECEPTOR-LIKE PROTEIN KINASE 10"/>
    <property type="match status" value="1"/>
</dbReference>
<organism evidence="1 2">
    <name type="scientific">Papaver nudicaule</name>
    <name type="common">Iceland poppy</name>
    <dbReference type="NCBI Taxonomy" id="74823"/>
    <lineage>
        <taxon>Eukaryota</taxon>
        <taxon>Viridiplantae</taxon>
        <taxon>Streptophyta</taxon>
        <taxon>Embryophyta</taxon>
        <taxon>Tracheophyta</taxon>
        <taxon>Spermatophyta</taxon>
        <taxon>Magnoliopsida</taxon>
        <taxon>Ranunculales</taxon>
        <taxon>Papaveraceae</taxon>
        <taxon>Papaveroideae</taxon>
        <taxon>Papaver</taxon>
    </lineage>
</organism>
<dbReference type="Proteomes" id="UP001177140">
    <property type="component" value="Unassembled WGS sequence"/>
</dbReference>
<reference evidence="1" key="1">
    <citation type="submission" date="2022-03" db="EMBL/GenBank/DDBJ databases">
        <title>A functionally conserved STORR gene fusion in Papaver species that diverged 16.8 million years ago.</title>
        <authorList>
            <person name="Catania T."/>
        </authorList>
    </citation>
    <scope>NUCLEOTIDE SEQUENCE</scope>
    <source>
        <strain evidence="1">S-191538</strain>
    </source>
</reference>
<dbReference type="PANTHER" id="PTHR27006">
    <property type="entry name" value="PROMASTIGOTE SURFACE ANTIGEN PROTEIN PSA"/>
    <property type="match status" value="1"/>
</dbReference>
<name>A0AA41RLE8_PAPNU</name>
<protein>
    <recommendedName>
        <fullName evidence="3">Protein kinase domain-containing protein</fullName>
    </recommendedName>
</protein>
<feature type="non-terminal residue" evidence="1">
    <location>
        <position position="179"/>
    </location>
</feature>
<dbReference type="Gene3D" id="1.10.510.10">
    <property type="entry name" value="Transferase(Phosphotransferase) domain 1"/>
    <property type="match status" value="1"/>
</dbReference>
<evidence type="ECO:0000313" key="2">
    <source>
        <dbReference type="Proteomes" id="UP001177140"/>
    </source>
</evidence>
<proteinExistence type="predicted"/>
<dbReference type="EMBL" id="JAJJMA010012027">
    <property type="protein sequence ID" value="MCL7022522.1"/>
    <property type="molecule type" value="Genomic_DNA"/>
</dbReference>
<comment type="caution">
    <text evidence="1">The sequence shown here is derived from an EMBL/GenBank/DDBJ whole genome shotgun (WGS) entry which is preliminary data.</text>
</comment>
<dbReference type="AlphaFoldDB" id="A0AA41RLE8"/>
<gene>
    <name evidence="1" type="ORF">MKW94_012914</name>
</gene>
<keyword evidence="2" id="KW-1185">Reference proteome</keyword>
<dbReference type="Gene3D" id="3.30.200.20">
    <property type="entry name" value="Phosphorylase Kinase, domain 1"/>
    <property type="match status" value="1"/>
</dbReference>
<accession>A0AA41RLE8</accession>
<sequence>IMSKTKDQTVMETVDPEISSTCEDFASVEELFNLARLCTQEKSSDRPTISDIIGILKDIVFSTEVENSTPPKMVALHEDMSSYTYEDVLSMTENFGDTYIFGYGGASCTVYKCLLNNSKPIFIERFYEHHRYTADFETARDLSVGMKHPNIVSLIGYLVSSYENLLFYEYMPSLWDLLH</sequence>
<dbReference type="InterPro" id="IPR011009">
    <property type="entry name" value="Kinase-like_dom_sf"/>
</dbReference>